<evidence type="ECO:0000256" key="1">
    <source>
        <dbReference type="SAM" id="Phobius"/>
    </source>
</evidence>
<comment type="caution">
    <text evidence="2">The sequence shown here is derived from an EMBL/GenBank/DDBJ whole genome shotgun (WGS) entry which is preliminary data.</text>
</comment>
<feature type="transmembrane region" description="Helical" evidence="1">
    <location>
        <begin position="21"/>
        <end position="41"/>
    </location>
</feature>
<keyword evidence="1" id="KW-1133">Transmembrane helix</keyword>
<evidence type="ECO:0000313" key="3">
    <source>
        <dbReference type="Proteomes" id="UP000182771"/>
    </source>
</evidence>
<reference evidence="2 3" key="1">
    <citation type="submission" date="2016-10" db="EMBL/GenBank/DDBJ databases">
        <authorList>
            <person name="Varghese N."/>
            <person name="Submissions S."/>
        </authorList>
    </citation>
    <scope>NUCLEOTIDE SEQUENCE [LARGE SCALE GENOMIC DNA]</scope>
    <source>
        <strain evidence="2 3">DSM 11449</strain>
    </source>
</reference>
<accession>A0A1H2V8Q1</accession>
<sequence>MSETQNNGTENSANGTNITKIVLTALSVAIPAVISVIVKALDEKK</sequence>
<dbReference type="AlphaFoldDB" id="A0A1H2V8Q1"/>
<keyword evidence="3" id="KW-1185">Reference proteome</keyword>
<organism evidence="2 3">
    <name type="scientific">Capnocytophaga granulosa</name>
    <dbReference type="NCBI Taxonomy" id="45242"/>
    <lineage>
        <taxon>Bacteria</taxon>
        <taxon>Pseudomonadati</taxon>
        <taxon>Bacteroidota</taxon>
        <taxon>Flavobacteriia</taxon>
        <taxon>Flavobacteriales</taxon>
        <taxon>Flavobacteriaceae</taxon>
        <taxon>Capnocytophaga</taxon>
    </lineage>
</organism>
<keyword evidence="1" id="KW-0812">Transmembrane</keyword>
<dbReference type="GeneID" id="85018514"/>
<dbReference type="EMBL" id="FNND01000003">
    <property type="protein sequence ID" value="SDW64239.1"/>
    <property type="molecule type" value="Genomic_DNA"/>
</dbReference>
<evidence type="ECO:0000313" key="2">
    <source>
        <dbReference type="EMBL" id="SDW64239.1"/>
    </source>
</evidence>
<name>A0A1H2V8Q1_9FLAO</name>
<keyword evidence="1" id="KW-0472">Membrane</keyword>
<dbReference type="Proteomes" id="UP000182771">
    <property type="component" value="Unassembled WGS sequence"/>
</dbReference>
<dbReference type="RefSeq" id="WP_016420453.1">
    <property type="nucleotide sequence ID" value="NZ_FNND01000003.1"/>
</dbReference>
<proteinExistence type="predicted"/>
<protein>
    <submittedName>
        <fullName evidence="2">Uncharacterized protein</fullName>
    </submittedName>
</protein>
<gene>
    <name evidence="2" type="ORF">SAMN05444420_10392</name>
</gene>